<dbReference type="InterPro" id="IPR020056">
    <property type="entry name" value="Rbsml_bL25/Gln-tRNA_synth_N"/>
</dbReference>
<dbReference type="NCBIfam" id="TIGR00440">
    <property type="entry name" value="glnS"/>
    <property type="match status" value="1"/>
</dbReference>
<dbReference type="PANTHER" id="PTHR43097:SF5">
    <property type="entry name" value="GLUTAMATE--TRNA LIGASE"/>
    <property type="match status" value="1"/>
</dbReference>
<dbReference type="InterPro" id="IPR050132">
    <property type="entry name" value="Gln/Glu-tRNA_Ligase"/>
</dbReference>
<dbReference type="AlphaFoldDB" id="A0A2S0KMW8"/>
<dbReference type="InterPro" id="IPR020061">
    <property type="entry name" value="Glu_tRNA_lig_a-bdl"/>
</dbReference>
<dbReference type="Gene3D" id="1.10.1160.10">
    <property type="entry name" value="Glutamyl-trna Synthetase, Domain 2"/>
    <property type="match status" value="1"/>
</dbReference>
<evidence type="ECO:0000256" key="8">
    <source>
        <dbReference type="RuleBase" id="RU363037"/>
    </source>
</evidence>
<dbReference type="FunFam" id="1.10.1160.10:FF:000001">
    <property type="entry name" value="Glutamine--tRNA ligase"/>
    <property type="match status" value="1"/>
</dbReference>
<dbReference type="Gene3D" id="3.90.800.10">
    <property type="entry name" value="Glutamyl-tRNA Synthetase, Domain 3"/>
    <property type="match status" value="1"/>
</dbReference>
<comment type="similarity">
    <text evidence="8">Belongs to the class-I aminoacyl-tRNA synthetase family.</text>
</comment>
<dbReference type="FunFam" id="3.40.50.620:FF:000037">
    <property type="entry name" value="Glutamine--tRNA ligase cytoplasmic"/>
    <property type="match status" value="1"/>
</dbReference>
<dbReference type="GO" id="GO:0005829">
    <property type="term" value="C:cytosol"/>
    <property type="evidence" value="ECO:0007669"/>
    <property type="project" value="TreeGrafter"/>
</dbReference>
<keyword evidence="6 8" id="KW-0030">Aminoacyl-tRNA synthetase</keyword>
<dbReference type="OrthoDB" id="9801560at2"/>
<accession>A0A2S0KMW8</accession>
<organism evidence="12 13">
    <name type="scientific">Fastidiosipila sanguinis</name>
    <dbReference type="NCBI Taxonomy" id="236753"/>
    <lineage>
        <taxon>Bacteria</taxon>
        <taxon>Bacillati</taxon>
        <taxon>Bacillota</taxon>
        <taxon>Clostridia</taxon>
        <taxon>Eubacteriales</taxon>
        <taxon>Oscillospiraceae</taxon>
        <taxon>Fastidiosipila</taxon>
    </lineage>
</organism>
<feature type="domain" description="Glutamyl/glutaminyl-tRNA synthetase class Ib catalytic" evidence="9">
    <location>
        <begin position="43"/>
        <end position="352"/>
    </location>
</feature>
<proteinExistence type="inferred from homology"/>
<dbReference type="InterPro" id="IPR020059">
    <property type="entry name" value="Glu/Gln-tRNA-synth_Ib_codon-bd"/>
</dbReference>
<dbReference type="EC" id="6.1.1.18" evidence="7"/>
<evidence type="ECO:0000313" key="13">
    <source>
        <dbReference type="Proteomes" id="UP000237947"/>
    </source>
</evidence>
<evidence type="ECO:0000259" key="9">
    <source>
        <dbReference type="Pfam" id="PF00749"/>
    </source>
</evidence>
<keyword evidence="4 8" id="KW-0067">ATP-binding</keyword>
<protein>
    <recommendedName>
        <fullName evidence="7">Glutamine--tRNA ligase</fullName>
        <ecNumber evidence="7">6.1.1.18</ecNumber>
    </recommendedName>
</protein>
<dbReference type="Gene3D" id="3.40.50.620">
    <property type="entry name" value="HUPs"/>
    <property type="match status" value="1"/>
</dbReference>
<dbReference type="SUPFAM" id="SSF50715">
    <property type="entry name" value="Ribosomal protein L25-like"/>
    <property type="match status" value="1"/>
</dbReference>
<evidence type="ECO:0000256" key="1">
    <source>
        <dbReference type="ARBA" id="ARBA00022490"/>
    </source>
</evidence>
<evidence type="ECO:0000256" key="6">
    <source>
        <dbReference type="ARBA" id="ARBA00023146"/>
    </source>
</evidence>
<dbReference type="InterPro" id="IPR000924">
    <property type="entry name" value="Glu/Gln-tRNA-synth"/>
</dbReference>
<dbReference type="SUPFAM" id="SSF52374">
    <property type="entry name" value="Nucleotidylyl transferase"/>
    <property type="match status" value="1"/>
</dbReference>
<dbReference type="EMBL" id="CP027226">
    <property type="protein sequence ID" value="AVM42382.1"/>
    <property type="molecule type" value="Genomic_DNA"/>
</dbReference>
<dbReference type="InterPro" id="IPR020058">
    <property type="entry name" value="Glu/Gln-tRNA-synth_Ib_cat-dom"/>
</dbReference>
<feature type="domain" description="tRNA synthetases class I (E and Q) anti-codon binding" evidence="11">
    <location>
        <begin position="472"/>
        <end position="544"/>
    </location>
</feature>
<keyword evidence="1" id="KW-0963">Cytoplasm</keyword>
<dbReference type="FunFam" id="3.90.800.10:FF:000001">
    <property type="entry name" value="Glutamine--tRNA ligase"/>
    <property type="match status" value="1"/>
</dbReference>
<dbReference type="Pfam" id="PF20974">
    <property type="entry name" value="tRNA-synt_1c_C2"/>
    <property type="match status" value="1"/>
</dbReference>
<evidence type="ECO:0000313" key="12">
    <source>
        <dbReference type="EMBL" id="AVM42382.1"/>
    </source>
</evidence>
<dbReference type="RefSeq" id="WP_106012365.1">
    <property type="nucleotide sequence ID" value="NZ_CP027226.1"/>
</dbReference>
<reference evidence="13" key="1">
    <citation type="submission" date="2018-02" db="EMBL/GenBank/DDBJ databases">
        <authorList>
            <person name="Holder M.E."/>
            <person name="Ajami N.J."/>
            <person name="Petrosino J.F."/>
        </authorList>
    </citation>
    <scope>NUCLEOTIDE SEQUENCE [LARGE SCALE GENOMIC DNA]</scope>
    <source>
        <strain evidence="13">CCUG 47711</strain>
    </source>
</reference>
<evidence type="ECO:0000256" key="7">
    <source>
        <dbReference type="NCBIfam" id="TIGR00440"/>
    </source>
</evidence>
<evidence type="ECO:0000256" key="4">
    <source>
        <dbReference type="ARBA" id="ARBA00022840"/>
    </source>
</evidence>
<name>A0A2S0KMW8_9FIRM</name>
<evidence type="ECO:0000259" key="11">
    <source>
        <dbReference type="Pfam" id="PF20974"/>
    </source>
</evidence>
<gene>
    <name evidence="12" type="ORF">C5Q98_03690</name>
</gene>
<feature type="domain" description="Glutamyl/glutaminyl-tRNA synthetase class Ib anti-codon binding" evidence="10">
    <location>
        <begin position="355"/>
        <end position="455"/>
    </location>
</feature>
<keyword evidence="5 8" id="KW-0648">Protein biosynthesis</keyword>
<keyword evidence="2 8" id="KW-0436">Ligase</keyword>
<dbReference type="Pfam" id="PF03950">
    <property type="entry name" value="tRNA-synt_1c_C"/>
    <property type="match status" value="1"/>
</dbReference>
<sequence>MAENKNNITLADNEENVLEGNNFIEKFIDEDLAKDGQFEGMTVHTRFPPEPNGYLHIGHAKAVCLNFGIAEKYNGLCNLRMDDTNPVSEDKDFVDQIVSDIHWLGFDWGDRFYYASDYFQEMYEFAIELIKKDMAYVDESSAETIRQNRGTLTEPGIESEYRYRPIEESLELFERMRAGEFEDGAMVLRAKIDMSAGNINMRDPVIYRISHTPHHRTGTEWPIYPMYDFAHPIEDAIEHITHSLCTMEFEDHRPLYNWVRDNTSVPSKPRQIEFSRLGIEYTVMSKRKLRQLVEEGLVDGWDDPRMPTIAGLRRRGFTPTSIRNFAEGVGITKSQNMIEYSFLESNLRDDLNENADRRFVVLDPVELEITNYPEDKTEYFSVDNHPDFPERGSRDLPYSKHLWIERDDFMIEPVKKYNRLYVGNKVRLREAYIVECTGFDTDENGNVTKVYATYDDVTKGGKAREGEKVRGTIHWVEKTTALDLEARIYKPLFTVPNPDEAENYKDVINTDSLEILQAKCEPSLLNTQAEEHFQFMRKGYFTRDNRPENQNKLIFNQSVGLKDTFNRK</sequence>
<dbReference type="InterPro" id="IPR049437">
    <property type="entry name" value="tRNA-synt_1c_C2"/>
</dbReference>
<dbReference type="GO" id="GO:0005524">
    <property type="term" value="F:ATP binding"/>
    <property type="evidence" value="ECO:0007669"/>
    <property type="project" value="UniProtKB-KW"/>
</dbReference>
<keyword evidence="13" id="KW-1185">Reference proteome</keyword>
<dbReference type="NCBIfam" id="NF011291">
    <property type="entry name" value="PRK14703.1"/>
    <property type="match status" value="1"/>
</dbReference>
<dbReference type="InterPro" id="IPR011035">
    <property type="entry name" value="Ribosomal_bL25/Gln-tRNA_synth"/>
</dbReference>
<dbReference type="Proteomes" id="UP000237947">
    <property type="component" value="Chromosome"/>
</dbReference>
<evidence type="ECO:0000256" key="5">
    <source>
        <dbReference type="ARBA" id="ARBA00022917"/>
    </source>
</evidence>
<dbReference type="GO" id="GO:0006425">
    <property type="term" value="P:glutaminyl-tRNA aminoacylation"/>
    <property type="evidence" value="ECO:0007669"/>
    <property type="project" value="UniProtKB-UniRule"/>
</dbReference>
<dbReference type="PRINTS" id="PR00987">
    <property type="entry name" value="TRNASYNTHGLU"/>
</dbReference>
<dbReference type="InterPro" id="IPR014729">
    <property type="entry name" value="Rossmann-like_a/b/a_fold"/>
</dbReference>
<dbReference type="Gene3D" id="2.40.240.10">
    <property type="entry name" value="Ribosomal Protein L25, Chain P"/>
    <property type="match status" value="2"/>
</dbReference>
<evidence type="ECO:0000256" key="3">
    <source>
        <dbReference type="ARBA" id="ARBA00022741"/>
    </source>
</evidence>
<evidence type="ECO:0000256" key="2">
    <source>
        <dbReference type="ARBA" id="ARBA00022598"/>
    </source>
</evidence>
<keyword evidence="3 8" id="KW-0547">Nucleotide-binding</keyword>
<dbReference type="PANTHER" id="PTHR43097">
    <property type="entry name" value="GLUTAMINE-TRNA LIGASE"/>
    <property type="match status" value="1"/>
</dbReference>
<dbReference type="Pfam" id="PF00749">
    <property type="entry name" value="tRNA-synt_1c"/>
    <property type="match status" value="1"/>
</dbReference>
<dbReference type="GO" id="GO:0004819">
    <property type="term" value="F:glutamine-tRNA ligase activity"/>
    <property type="evidence" value="ECO:0007669"/>
    <property type="project" value="UniProtKB-UniRule"/>
</dbReference>
<evidence type="ECO:0000259" key="10">
    <source>
        <dbReference type="Pfam" id="PF03950"/>
    </source>
</evidence>
<dbReference type="InterPro" id="IPR004514">
    <property type="entry name" value="Gln-tRNA-synth"/>
</dbReference>
<dbReference type="KEGG" id="fsa:C5Q98_03690"/>